<protein>
    <recommendedName>
        <fullName evidence="8">ABC3 transporter permease C-terminal domain-containing protein</fullName>
    </recommendedName>
</protein>
<feature type="domain" description="ABC3 transporter permease C-terminal" evidence="8">
    <location>
        <begin position="152"/>
        <end position="266"/>
    </location>
</feature>
<evidence type="ECO:0000259" key="8">
    <source>
        <dbReference type="Pfam" id="PF02687"/>
    </source>
</evidence>
<dbReference type="KEGG" id="noa:BKM31_18045"/>
<keyword evidence="2" id="KW-0813">Transport</keyword>
<dbReference type="InterPro" id="IPR003838">
    <property type="entry name" value="ABC3_permease_C"/>
</dbReference>
<keyword evidence="4 7" id="KW-0812">Transmembrane</keyword>
<evidence type="ECO:0000256" key="3">
    <source>
        <dbReference type="ARBA" id="ARBA00022475"/>
    </source>
</evidence>
<sequence length="274" mass="29205">MRAIFAILNLHGRKLATTVIGTEPGGQGGPWRMAAGRVPWSTDELVVDRVLADQHNLRIGDEVEALGRRLTIVGLSADTTGFMVGFVFTTHATTDALLSAPDTTTFILVGTEHPEVAAAALRAKGLSVTGRDELAESNLMLATRVYGQPLRLMVAVAFAAGVLVIALTTYGAVAEQRRLLGLLAALGATRWRLYRFAIAYVAAIAVAGMILSSVLFVLGRTLIGWWRPQFPVAPTTRDILTAVAATLVMAALASVLPARRISRTDPADTFRSTT</sequence>
<feature type="transmembrane region" description="Helical" evidence="7">
    <location>
        <begin position="152"/>
        <end position="173"/>
    </location>
</feature>
<dbReference type="STRING" id="1909395.BKM31_18045"/>
<evidence type="ECO:0000256" key="4">
    <source>
        <dbReference type="ARBA" id="ARBA00022692"/>
    </source>
</evidence>
<keyword evidence="10" id="KW-1185">Reference proteome</keyword>
<dbReference type="PANTHER" id="PTHR43738:SF1">
    <property type="entry name" value="HEMIN TRANSPORT SYSTEM PERMEASE PROTEIN HRTB-RELATED"/>
    <property type="match status" value="1"/>
</dbReference>
<dbReference type="AlphaFoldDB" id="A0A1U9ZYT2"/>
<name>A0A1U9ZYT2_9ACTN</name>
<dbReference type="InterPro" id="IPR051125">
    <property type="entry name" value="ABC-4/HrtB_transporter"/>
</dbReference>
<evidence type="ECO:0000256" key="7">
    <source>
        <dbReference type="SAM" id="Phobius"/>
    </source>
</evidence>
<reference evidence="10" key="1">
    <citation type="journal article" date="2017" name="Med. Chem. Commun.">
        <title>Nonomuraea sp. ATCC 55076 harbours the largest actinomycete chromosome to date and the kistamicin biosynthetic gene cluster.</title>
        <authorList>
            <person name="Nazari B."/>
            <person name="Forneris C.C."/>
            <person name="Gibson M.I."/>
            <person name="Moon K."/>
            <person name="Schramma K.R."/>
            <person name="Seyedsayamdost M.R."/>
        </authorList>
    </citation>
    <scope>NUCLEOTIDE SEQUENCE [LARGE SCALE GENOMIC DNA]</scope>
    <source>
        <strain evidence="10">ATCC 55076</strain>
    </source>
</reference>
<proteinExistence type="predicted"/>
<dbReference type="GO" id="GO:0005886">
    <property type="term" value="C:plasma membrane"/>
    <property type="evidence" value="ECO:0007669"/>
    <property type="project" value="UniProtKB-SubCell"/>
</dbReference>
<dbReference type="OrthoDB" id="9780560at2"/>
<gene>
    <name evidence="9" type="ORF">BKM31_18045</name>
</gene>
<accession>A0A1U9ZYT2</accession>
<dbReference type="Proteomes" id="UP000190797">
    <property type="component" value="Chromosome"/>
</dbReference>
<evidence type="ECO:0000313" key="9">
    <source>
        <dbReference type="EMBL" id="AQZ63113.1"/>
    </source>
</evidence>
<evidence type="ECO:0000256" key="5">
    <source>
        <dbReference type="ARBA" id="ARBA00022989"/>
    </source>
</evidence>
<dbReference type="RefSeq" id="WP_080039296.1">
    <property type="nucleotide sequence ID" value="NZ_CP017717.1"/>
</dbReference>
<dbReference type="PANTHER" id="PTHR43738">
    <property type="entry name" value="ABC TRANSPORTER, MEMBRANE PROTEIN"/>
    <property type="match status" value="1"/>
</dbReference>
<organism evidence="9 10">
    <name type="scientific">[Actinomadura] parvosata subsp. kistnae</name>
    <dbReference type="NCBI Taxonomy" id="1909395"/>
    <lineage>
        <taxon>Bacteria</taxon>
        <taxon>Bacillati</taxon>
        <taxon>Actinomycetota</taxon>
        <taxon>Actinomycetes</taxon>
        <taxon>Streptosporangiales</taxon>
        <taxon>Streptosporangiaceae</taxon>
        <taxon>Nonomuraea</taxon>
    </lineage>
</organism>
<evidence type="ECO:0000256" key="1">
    <source>
        <dbReference type="ARBA" id="ARBA00004651"/>
    </source>
</evidence>
<comment type="subcellular location">
    <subcellularLocation>
        <location evidence="1">Cell membrane</location>
        <topology evidence="1">Multi-pass membrane protein</topology>
    </subcellularLocation>
</comment>
<keyword evidence="6 7" id="KW-0472">Membrane</keyword>
<keyword evidence="3" id="KW-1003">Cell membrane</keyword>
<evidence type="ECO:0000256" key="2">
    <source>
        <dbReference type="ARBA" id="ARBA00022448"/>
    </source>
</evidence>
<evidence type="ECO:0000256" key="6">
    <source>
        <dbReference type="ARBA" id="ARBA00023136"/>
    </source>
</evidence>
<feature type="transmembrane region" description="Helical" evidence="7">
    <location>
        <begin position="193"/>
        <end position="219"/>
    </location>
</feature>
<dbReference type="Pfam" id="PF02687">
    <property type="entry name" value="FtsX"/>
    <property type="match status" value="1"/>
</dbReference>
<feature type="transmembrane region" description="Helical" evidence="7">
    <location>
        <begin position="239"/>
        <end position="258"/>
    </location>
</feature>
<evidence type="ECO:0000313" key="10">
    <source>
        <dbReference type="Proteomes" id="UP000190797"/>
    </source>
</evidence>
<dbReference type="EMBL" id="CP017717">
    <property type="protein sequence ID" value="AQZ63113.1"/>
    <property type="molecule type" value="Genomic_DNA"/>
</dbReference>
<keyword evidence="5 7" id="KW-1133">Transmembrane helix</keyword>